<dbReference type="SMART" id="SM00355">
    <property type="entry name" value="ZnF_C2H2"/>
    <property type="match status" value="16"/>
</dbReference>
<comment type="caution">
    <text evidence="16">The sequence shown here is derived from an EMBL/GenBank/DDBJ whole genome shotgun (WGS) entry which is preliminary data.</text>
</comment>
<feature type="domain" description="C2H2-type" evidence="15">
    <location>
        <begin position="596"/>
        <end position="623"/>
    </location>
</feature>
<dbReference type="EMBL" id="BLXT01000184">
    <property type="protein sequence ID" value="GFN74926.1"/>
    <property type="molecule type" value="Genomic_DNA"/>
</dbReference>
<dbReference type="InterPro" id="IPR036236">
    <property type="entry name" value="Znf_C2H2_sf"/>
</dbReference>
<feature type="domain" description="C2H2-type" evidence="15">
    <location>
        <begin position="540"/>
        <end position="567"/>
    </location>
</feature>
<feature type="domain" description="C2H2-type" evidence="15">
    <location>
        <begin position="352"/>
        <end position="379"/>
    </location>
</feature>
<feature type="region of interest" description="Disordered" evidence="14">
    <location>
        <begin position="261"/>
        <end position="281"/>
    </location>
</feature>
<evidence type="ECO:0000256" key="11">
    <source>
        <dbReference type="ARBA" id="ARBA00023163"/>
    </source>
</evidence>
<evidence type="ECO:0000313" key="16">
    <source>
        <dbReference type="EMBL" id="GFN74926.1"/>
    </source>
</evidence>
<keyword evidence="8" id="KW-0832">Ubl conjugation</keyword>
<evidence type="ECO:0000256" key="8">
    <source>
        <dbReference type="ARBA" id="ARBA00022843"/>
    </source>
</evidence>
<evidence type="ECO:0000256" key="7">
    <source>
        <dbReference type="ARBA" id="ARBA00022833"/>
    </source>
</evidence>
<keyword evidence="11" id="KW-0804">Transcription</keyword>
<dbReference type="Pfam" id="PF13912">
    <property type="entry name" value="zf-C2H2_6"/>
    <property type="match status" value="2"/>
</dbReference>
<feature type="domain" description="C2H2-type" evidence="15">
    <location>
        <begin position="503"/>
        <end position="525"/>
    </location>
</feature>
<dbReference type="FunFam" id="3.30.160.60:FF:000690">
    <property type="entry name" value="Zinc finger protein 354C"/>
    <property type="match status" value="1"/>
</dbReference>
<protein>
    <submittedName>
        <fullName evidence="16">Zinc finger protein 728</fullName>
    </submittedName>
</protein>
<dbReference type="Gene3D" id="3.30.160.60">
    <property type="entry name" value="Classic Zinc Finger"/>
    <property type="match status" value="11"/>
</dbReference>
<proteinExistence type="inferred from homology"/>
<dbReference type="InterPro" id="IPR013087">
    <property type="entry name" value="Znf_C2H2_type"/>
</dbReference>
<keyword evidence="12" id="KW-0539">Nucleus</keyword>
<dbReference type="GO" id="GO:0001228">
    <property type="term" value="F:DNA-binding transcription activator activity, RNA polymerase II-specific"/>
    <property type="evidence" value="ECO:0007669"/>
    <property type="project" value="TreeGrafter"/>
</dbReference>
<evidence type="ECO:0000256" key="12">
    <source>
        <dbReference type="ARBA" id="ARBA00023242"/>
    </source>
</evidence>
<dbReference type="FunFam" id="3.30.160.60:FF:000624">
    <property type="entry name" value="zinc finger protein 697"/>
    <property type="match status" value="1"/>
</dbReference>
<dbReference type="SUPFAM" id="SSF57667">
    <property type="entry name" value="beta-beta-alpha zinc fingers"/>
    <property type="match status" value="10"/>
</dbReference>
<dbReference type="GO" id="GO:0005634">
    <property type="term" value="C:nucleus"/>
    <property type="evidence" value="ECO:0007669"/>
    <property type="project" value="UniProtKB-SubCell"/>
</dbReference>
<keyword evidence="9" id="KW-0805">Transcription regulation</keyword>
<dbReference type="FunFam" id="3.30.160.60:FF:000625">
    <property type="entry name" value="Zinc finger protein 536"/>
    <property type="match status" value="1"/>
</dbReference>
<feature type="domain" description="C2H2-type" evidence="15">
    <location>
        <begin position="652"/>
        <end position="679"/>
    </location>
</feature>
<dbReference type="PROSITE" id="PS00028">
    <property type="entry name" value="ZINC_FINGER_C2H2_1"/>
    <property type="match status" value="14"/>
</dbReference>
<keyword evidence="7" id="KW-0862">Zinc</keyword>
<dbReference type="GO" id="GO:0008270">
    <property type="term" value="F:zinc ion binding"/>
    <property type="evidence" value="ECO:0007669"/>
    <property type="project" value="UniProtKB-KW"/>
</dbReference>
<feature type="domain" description="C2H2-type" evidence="15">
    <location>
        <begin position="381"/>
        <end position="408"/>
    </location>
</feature>
<evidence type="ECO:0000256" key="5">
    <source>
        <dbReference type="ARBA" id="ARBA00022737"/>
    </source>
</evidence>
<evidence type="ECO:0000256" key="1">
    <source>
        <dbReference type="ARBA" id="ARBA00004123"/>
    </source>
</evidence>
<keyword evidence="6 13" id="KW-0863">Zinc-finger</keyword>
<keyword evidence="3" id="KW-1017">Isopeptide bond</keyword>
<keyword evidence="5" id="KW-0677">Repeat</keyword>
<feature type="domain" description="C2H2-type" evidence="15">
    <location>
        <begin position="323"/>
        <end position="351"/>
    </location>
</feature>
<dbReference type="FunFam" id="3.30.160.60:FF:000340">
    <property type="entry name" value="zinc finger protein 473 isoform X1"/>
    <property type="match status" value="1"/>
</dbReference>
<evidence type="ECO:0000313" key="17">
    <source>
        <dbReference type="Proteomes" id="UP000735302"/>
    </source>
</evidence>
<evidence type="ECO:0000256" key="14">
    <source>
        <dbReference type="SAM" id="MobiDB-lite"/>
    </source>
</evidence>
<comment type="subcellular location">
    <subcellularLocation>
        <location evidence="1">Nucleus</location>
    </subcellularLocation>
</comment>
<evidence type="ECO:0000256" key="13">
    <source>
        <dbReference type="PROSITE-ProRule" id="PRU00042"/>
    </source>
</evidence>
<evidence type="ECO:0000256" key="10">
    <source>
        <dbReference type="ARBA" id="ARBA00023125"/>
    </source>
</evidence>
<keyword evidence="4" id="KW-0479">Metal-binding</keyword>
<evidence type="ECO:0000256" key="4">
    <source>
        <dbReference type="ARBA" id="ARBA00022723"/>
    </source>
</evidence>
<dbReference type="Proteomes" id="UP000735302">
    <property type="component" value="Unassembled WGS sequence"/>
</dbReference>
<dbReference type="FunFam" id="3.30.160.60:FF:001370">
    <property type="entry name" value="Zinc finger protein"/>
    <property type="match status" value="1"/>
</dbReference>
<dbReference type="GO" id="GO:0000978">
    <property type="term" value="F:RNA polymerase II cis-regulatory region sequence-specific DNA binding"/>
    <property type="evidence" value="ECO:0007669"/>
    <property type="project" value="TreeGrafter"/>
</dbReference>
<comment type="similarity">
    <text evidence="2">Belongs to the krueppel C2H2-type zinc-finger protein family.</text>
</comment>
<feature type="domain" description="C2H2-type" evidence="15">
    <location>
        <begin position="708"/>
        <end position="735"/>
    </location>
</feature>
<dbReference type="PROSITE" id="PS50157">
    <property type="entry name" value="ZINC_FINGER_C2H2_2"/>
    <property type="match status" value="12"/>
</dbReference>
<evidence type="ECO:0000256" key="6">
    <source>
        <dbReference type="ARBA" id="ARBA00022771"/>
    </source>
</evidence>
<accession>A0AAV3XWT8</accession>
<dbReference type="PANTHER" id="PTHR24393">
    <property type="entry name" value="ZINC FINGER PROTEIN"/>
    <property type="match status" value="1"/>
</dbReference>
<feature type="domain" description="C2H2-type" evidence="15">
    <location>
        <begin position="439"/>
        <end position="466"/>
    </location>
</feature>
<name>A0AAV3XWT8_9GAST</name>
<sequence>MNGKETEAVQSEIEAVRTLSELGLDVEHFREKLLKARSSLHLLDVRELPFMKELACQLEALHCDITELRERIRSMSVSSNVDNDNLSLLSVGCQTTLEGYGNLNEVGKQHVMRTKELKPPQSFEFGPSTACPDSIPVSKADKRKFCYICGVRVSNRVSHMEKYHPGQKVFSCSKCDIAFDVFKDFQKHRASHKALAFRCDLCNKVVKNIKYHIDIHLDENFYMCEVCGKAFRHKKSVSTCKHGWTKKTNAVRAGLRGKRINSSEKFGGNSSPVKRRSGKENDEYPVLKEALGKSFTRFQSSPSHHVDKRVYSRGHCSSEQKSFRCEACGKFFRSPSNLKRHMTCKHDGSKIHCCDFCDQTFSSGRKLIAHKRSHRREGEIFSCRFCMNTFNFKSSLEEHINVHTGEKPFECEVCNKKFPSFIARQNHTYRVHKRGYLHFNCVICAKKFSSKFSRETHYLRHTQEELNAHNIVVRMLTCDICGKFVRKEYMSRHKAGHSTKVSIACEICGSEFKELAHLKQHTLAHVENVGLFMHDETGPNLCEICGKGFSTIAYLEKHKSLHLASTPHECDICGKKFMVKWLLNAHKKSHNNVKNEVCDVCGKAFKLRCHLVLHKKIHTGEEPFKCIVCGKRFLTSTSLRTHKITHSKEKAYKCEVCGMAFGLYENLKRHSTIHTGERPFQCDFCGKRFRERHILQVHRRIHTGEKPYQCDICDKQFSDPSTAAKHKARHKKNIPAVI</sequence>
<evidence type="ECO:0000256" key="9">
    <source>
        <dbReference type="ARBA" id="ARBA00023015"/>
    </source>
</evidence>
<gene>
    <name evidence="16" type="ORF">PoB_000143200</name>
</gene>
<dbReference type="PANTHER" id="PTHR24393:SF15">
    <property type="entry name" value="IP01243P-RELATED"/>
    <property type="match status" value="1"/>
</dbReference>
<feature type="domain" description="C2H2-type" evidence="15">
    <location>
        <begin position="568"/>
        <end position="595"/>
    </location>
</feature>
<feature type="domain" description="C2H2-type" evidence="15">
    <location>
        <begin position="624"/>
        <end position="651"/>
    </location>
</feature>
<evidence type="ECO:0000256" key="2">
    <source>
        <dbReference type="ARBA" id="ARBA00006991"/>
    </source>
</evidence>
<evidence type="ECO:0000256" key="3">
    <source>
        <dbReference type="ARBA" id="ARBA00022499"/>
    </source>
</evidence>
<evidence type="ECO:0000259" key="15">
    <source>
        <dbReference type="PROSITE" id="PS50157"/>
    </source>
</evidence>
<feature type="domain" description="C2H2-type" evidence="15">
    <location>
        <begin position="680"/>
        <end position="707"/>
    </location>
</feature>
<keyword evidence="17" id="KW-1185">Reference proteome</keyword>
<reference evidence="16 17" key="1">
    <citation type="journal article" date="2021" name="Elife">
        <title>Chloroplast acquisition without the gene transfer in kleptoplastic sea slugs, Plakobranchus ocellatus.</title>
        <authorList>
            <person name="Maeda T."/>
            <person name="Takahashi S."/>
            <person name="Yoshida T."/>
            <person name="Shimamura S."/>
            <person name="Takaki Y."/>
            <person name="Nagai Y."/>
            <person name="Toyoda A."/>
            <person name="Suzuki Y."/>
            <person name="Arimoto A."/>
            <person name="Ishii H."/>
            <person name="Satoh N."/>
            <person name="Nishiyama T."/>
            <person name="Hasebe M."/>
            <person name="Maruyama T."/>
            <person name="Minagawa J."/>
            <person name="Obokata J."/>
            <person name="Shigenobu S."/>
        </authorList>
    </citation>
    <scope>NUCLEOTIDE SEQUENCE [LARGE SCALE GENOMIC DNA]</scope>
</reference>
<keyword evidence="10" id="KW-0238">DNA-binding</keyword>
<dbReference type="AlphaFoldDB" id="A0AAV3XWT8"/>
<dbReference type="Pfam" id="PF00096">
    <property type="entry name" value="zf-C2H2"/>
    <property type="match status" value="5"/>
</dbReference>
<dbReference type="FunFam" id="3.30.160.60:FF:000100">
    <property type="entry name" value="Zinc finger 45-like"/>
    <property type="match status" value="1"/>
</dbReference>
<organism evidence="16 17">
    <name type="scientific">Plakobranchus ocellatus</name>
    <dbReference type="NCBI Taxonomy" id="259542"/>
    <lineage>
        <taxon>Eukaryota</taxon>
        <taxon>Metazoa</taxon>
        <taxon>Spiralia</taxon>
        <taxon>Lophotrochozoa</taxon>
        <taxon>Mollusca</taxon>
        <taxon>Gastropoda</taxon>
        <taxon>Heterobranchia</taxon>
        <taxon>Euthyneura</taxon>
        <taxon>Panpulmonata</taxon>
        <taxon>Sacoglossa</taxon>
        <taxon>Placobranchoidea</taxon>
        <taxon>Plakobranchidae</taxon>
        <taxon>Plakobranchus</taxon>
    </lineage>
</organism>